<dbReference type="PANTHER" id="PTHR10098">
    <property type="entry name" value="RAPSYN-RELATED"/>
    <property type="match status" value="1"/>
</dbReference>
<dbReference type="InterPro" id="IPR019734">
    <property type="entry name" value="TPR_rpt"/>
</dbReference>
<dbReference type="PANTHER" id="PTHR10098:SF108">
    <property type="entry name" value="TETRATRICOPEPTIDE REPEAT PROTEIN 28"/>
    <property type="match status" value="1"/>
</dbReference>
<dbReference type="Gene3D" id="1.25.40.10">
    <property type="entry name" value="Tetratricopeptide repeat domain"/>
    <property type="match status" value="1"/>
</dbReference>
<evidence type="ECO:0000313" key="1">
    <source>
        <dbReference type="EMBL" id="AEY61775.1"/>
    </source>
</evidence>
<dbReference type="AlphaFoldDB" id="V9IL49"/>
<proteinExistence type="evidence at transcript level"/>
<name>V9IL49_APICE</name>
<accession>V9IL49</accession>
<dbReference type="InterPro" id="IPR011990">
    <property type="entry name" value="TPR-like_helical_dom_sf"/>
</dbReference>
<gene>
    <name evidence="1" type="ORF">ACCB13977</name>
</gene>
<dbReference type="SMART" id="SM00028">
    <property type="entry name" value="TPR"/>
    <property type="match status" value="3"/>
</dbReference>
<dbReference type="Pfam" id="PF13424">
    <property type="entry name" value="TPR_12"/>
    <property type="match status" value="1"/>
</dbReference>
<organism evidence="1">
    <name type="scientific">Apis cerana</name>
    <name type="common">Indian honeybee</name>
    <dbReference type="NCBI Taxonomy" id="7461"/>
    <lineage>
        <taxon>Eukaryota</taxon>
        <taxon>Metazoa</taxon>
        <taxon>Ecdysozoa</taxon>
        <taxon>Arthropoda</taxon>
        <taxon>Hexapoda</taxon>
        <taxon>Insecta</taxon>
        <taxon>Pterygota</taxon>
        <taxon>Neoptera</taxon>
        <taxon>Endopterygota</taxon>
        <taxon>Hymenoptera</taxon>
        <taxon>Apocrita</taxon>
        <taxon>Aculeata</taxon>
        <taxon>Apoidea</taxon>
        <taxon>Anthophila</taxon>
        <taxon>Apidae</taxon>
        <taxon>Apis</taxon>
    </lineage>
</organism>
<sequence length="215" mass="23622">MDDPNSALRHHQLELSIAEALDAAGLQARACANLGITQEALGQFEEAIRLQEQSLSLAAAAGDQPARAAAFSSLGRLHHLCGDLSRALSYLQSGLSLSEGLGRREEAARLRHRLGLVHWEAGEAIIAVEHLEKAANLLESLDGISSTLTCGQPNKSELLSETYRMLQKVLISLNRAEEALNWAERSRRNKSNCLDDAAHYSEIIDRQRGVILYYR</sequence>
<reference evidence="1" key="1">
    <citation type="submission" date="2011-11" db="EMBL/GenBank/DDBJ databases">
        <title>Decoding the brain transcriptome of the Eastern honeybee (Apis cerana) based on pyrosequencing.</title>
        <authorList>
            <person name="Sun L."/>
            <person name="Zheng H."/>
            <person name="Wang Y."/>
            <person name="Xie X."/>
            <person name="Zhu Y."/>
            <person name="Gu W."/>
            <person name="Wang S."/>
        </authorList>
    </citation>
    <scope>NUCLEOTIDE SEQUENCE</scope>
    <source>
        <tissue evidence="1">Brain</tissue>
    </source>
</reference>
<dbReference type="SUPFAM" id="SSF48452">
    <property type="entry name" value="TPR-like"/>
    <property type="match status" value="1"/>
</dbReference>
<protein>
    <submittedName>
        <fullName evidence="1">Tetratricopeptide repeat protein 28</fullName>
    </submittedName>
</protein>
<dbReference type="EMBL" id="JR052756">
    <property type="protein sequence ID" value="AEY61775.1"/>
    <property type="molecule type" value="mRNA"/>
</dbReference>